<dbReference type="PANTHER" id="PTHR43479:SF11">
    <property type="entry name" value="ACREF_ENVCD OPERON REPRESSOR-RELATED"/>
    <property type="match status" value="1"/>
</dbReference>
<gene>
    <name evidence="4" type="ORF">HT657_05195</name>
    <name evidence="5" type="ORF">HT672_04495</name>
</gene>
<evidence type="ECO:0000256" key="2">
    <source>
        <dbReference type="PROSITE-ProRule" id="PRU00335"/>
    </source>
</evidence>
<dbReference type="PRINTS" id="PR00455">
    <property type="entry name" value="HTHTETR"/>
</dbReference>
<reference evidence="5 7" key="1">
    <citation type="journal article" date="2021" name="Mol. Ecol.">
        <title>Polar bear-adapted Ursidibacter maritimus are remarkably conserved after generations in captivity.</title>
        <authorList>
            <person name="Espinosa-Gongora C."/>
            <person name="Hansen M.J."/>
            <person name="Bertelsen M.F."/>
            <person name="Bojesen A.M."/>
        </authorList>
    </citation>
    <scope>NUCLEOTIDE SEQUENCE</scope>
    <source>
        <strain evidence="5">Pb43105x</strain>
        <strain evidence="4 7">Pb43106</strain>
    </source>
</reference>
<dbReference type="OrthoDB" id="116240at2"/>
<dbReference type="Pfam" id="PF00440">
    <property type="entry name" value="TetR_N"/>
    <property type="match status" value="1"/>
</dbReference>
<evidence type="ECO:0000313" key="5">
    <source>
        <dbReference type="EMBL" id="MBV6546548.1"/>
    </source>
</evidence>
<dbReference type="GeneID" id="65548043"/>
<proteinExistence type="predicted"/>
<evidence type="ECO:0000313" key="6">
    <source>
        <dbReference type="Proteomes" id="UP000732858"/>
    </source>
</evidence>
<keyword evidence="7" id="KW-1185">Reference proteome</keyword>
<dbReference type="AlphaFoldDB" id="A0A949T739"/>
<dbReference type="Gene3D" id="1.10.357.10">
    <property type="entry name" value="Tetracycline Repressor, domain 2"/>
    <property type="match status" value="1"/>
</dbReference>
<evidence type="ECO:0000313" key="4">
    <source>
        <dbReference type="EMBL" id="MBV6531536.1"/>
    </source>
</evidence>
<sequence>MKKIDKLKLIAEQLFSAQGLKRVSIDEICQQSKVSRVTFYKHFKNKKALIKELFTEQKNTTRQAFLQLLEQQASLEEIIETIFSLQKKALDGLYSQAILSDLHSLDLELTMFFREMEQEKHDFMHYFFTQLQEKDIIARDIPIVLIDMLIKALDIFSRKKEITNHYIGNEQQLFQDLLRIFIYGISSQTKNNKQ</sequence>
<dbReference type="EMBL" id="JABUMC010000007">
    <property type="protein sequence ID" value="MBV6546548.1"/>
    <property type="molecule type" value="Genomic_DNA"/>
</dbReference>
<evidence type="ECO:0000256" key="1">
    <source>
        <dbReference type="ARBA" id="ARBA00023125"/>
    </source>
</evidence>
<feature type="domain" description="HTH tetR-type" evidence="3">
    <location>
        <begin position="1"/>
        <end position="61"/>
    </location>
</feature>
<dbReference type="RefSeq" id="WP_157402273.1">
    <property type="nucleotide sequence ID" value="NZ_JABULY010000002.1"/>
</dbReference>
<dbReference type="InterPro" id="IPR009057">
    <property type="entry name" value="Homeodomain-like_sf"/>
</dbReference>
<dbReference type="EMBL" id="JABULY010000002">
    <property type="protein sequence ID" value="MBV6531536.1"/>
    <property type="molecule type" value="Genomic_DNA"/>
</dbReference>
<feature type="DNA-binding region" description="H-T-H motif" evidence="2">
    <location>
        <begin position="24"/>
        <end position="43"/>
    </location>
</feature>
<dbReference type="Proteomes" id="UP001196379">
    <property type="component" value="Unassembled WGS sequence"/>
</dbReference>
<name>A0A949T739_9PAST</name>
<accession>A0A949T739</accession>
<evidence type="ECO:0000313" key="7">
    <source>
        <dbReference type="Proteomes" id="UP001196379"/>
    </source>
</evidence>
<dbReference type="GO" id="GO:0003677">
    <property type="term" value="F:DNA binding"/>
    <property type="evidence" value="ECO:0007669"/>
    <property type="project" value="UniProtKB-UniRule"/>
</dbReference>
<dbReference type="InterPro" id="IPR001647">
    <property type="entry name" value="HTH_TetR"/>
</dbReference>
<dbReference type="PANTHER" id="PTHR43479">
    <property type="entry name" value="ACREF/ENVCD OPERON REPRESSOR-RELATED"/>
    <property type="match status" value="1"/>
</dbReference>
<dbReference type="Proteomes" id="UP000732858">
    <property type="component" value="Unassembled WGS sequence"/>
</dbReference>
<evidence type="ECO:0000259" key="3">
    <source>
        <dbReference type="PROSITE" id="PS50977"/>
    </source>
</evidence>
<protein>
    <submittedName>
        <fullName evidence="5">TetR/AcrR family transcriptional regulator</fullName>
    </submittedName>
</protein>
<organism evidence="5 6">
    <name type="scientific">Ursidibacter maritimus</name>
    <dbReference type="NCBI Taxonomy" id="1331689"/>
    <lineage>
        <taxon>Bacteria</taxon>
        <taxon>Pseudomonadati</taxon>
        <taxon>Pseudomonadota</taxon>
        <taxon>Gammaproteobacteria</taxon>
        <taxon>Pasteurellales</taxon>
        <taxon>Pasteurellaceae</taxon>
        <taxon>Ursidibacter</taxon>
    </lineage>
</organism>
<comment type="caution">
    <text evidence="5">The sequence shown here is derived from an EMBL/GenBank/DDBJ whole genome shotgun (WGS) entry which is preliminary data.</text>
</comment>
<dbReference type="InterPro" id="IPR050624">
    <property type="entry name" value="HTH-type_Tx_Regulator"/>
</dbReference>
<keyword evidence="1 2" id="KW-0238">DNA-binding</keyword>
<dbReference type="PROSITE" id="PS50977">
    <property type="entry name" value="HTH_TETR_2"/>
    <property type="match status" value="1"/>
</dbReference>
<dbReference type="SUPFAM" id="SSF46689">
    <property type="entry name" value="Homeodomain-like"/>
    <property type="match status" value="1"/>
</dbReference>